<reference evidence="1" key="1">
    <citation type="submission" date="2021-01" db="EMBL/GenBank/DDBJ databases">
        <authorList>
            <person name="Lovell J.T."/>
            <person name="Bentley N."/>
            <person name="Bhattarai G."/>
            <person name="Jenkins J.W."/>
            <person name="Sreedasyam A."/>
            <person name="Alarcon Y."/>
            <person name="Bock C."/>
            <person name="Boston L."/>
            <person name="Carlson J."/>
            <person name="Cervantes K."/>
            <person name="Clermont K."/>
            <person name="Krom N."/>
            <person name="Kubenka K."/>
            <person name="Mamidi S."/>
            <person name="Mattison C."/>
            <person name="Monteros M."/>
            <person name="Pisani C."/>
            <person name="Plott C."/>
            <person name="Rajasekar S."/>
            <person name="Rhein H.S."/>
            <person name="Rohla C."/>
            <person name="Song M."/>
            <person name="Hilaire R.S."/>
            <person name="Shu S."/>
            <person name="Wells L."/>
            <person name="Wang X."/>
            <person name="Webber J."/>
            <person name="Heerema R.J."/>
            <person name="Klein P."/>
            <person name="Conner P."/>
            <person name="Grauke L."/>
            <person name="Grimwood J."/>
            <person name="Schmutz J."/>
            <person name="Randall J.J."/>
        </authorList>
    </citation>
    <scope>NUCLEOTIDE SEQUENCE</scope>
    <source>
        <tissue evidence="1">Leaf</tissue>
    </source>
</reference>
<dbReference type="PANTHER" id="PTHR31087">
    <property type="match status" value="1"/>
</dbReference>
<proteinExistence type="predicted"/>
<dbReference type="AlphaFoldDB" id="A0A922DQ34"/>
<evidence type="ECO:0008006" key="3">
    <source>
        <dbReference type="Google" id="ProtNLM"/>
    </source>
</evidence>
<organism evidence="1 2">
    <name type="scientific">Carya illinoinensis</name>
    <name type="common">Pecan</name>
    <dbReference type="NCBI Taxonomy" id="32201"/>
    <lineage>
        <taxon>Eukaryota</taxon>
        <taxon>Viridiplantae</taxon>
        <taxon>Streptophyta</taxon>
        <taxon>Embryophyta</taxon>
        <taxon>Tracheophyta</taxon>
        <taxon>Spermatophyta</taxon>
        <taxon>Magnoliopsida</taxon>
        <taxon>eudicotyledons</taxon>
        <taxon>Gunneridae</taxon>
        <taxon>Pentapetalae</taxon>
        <taxon>rosids</taxon>
        <taxon>fabids</taxon>
        <taxon>Fagales</taxon>
        <taxon>Juglandaceae</taxon>
        <taxon>Carya</taxon>
    </lineage>
</organism>
<dbReference type="Pfam" id="PF04525">
    <property type="entry name" value="LOR"/>
    <property type="match status" value="1"/>
</dbReference>
<comment type="caution">
    <text evidence="1">The sequence shown here is derived from an EMBL/GenBank/DDBJ whole genome shotgun (WGS) entry which is preliminary data.</text>
</comment>
<dbReference type="Proteomes" id="UP000811246">
    <property type="component" value="Chromosome 11"/>
</dbReference>
<dbReference type="InterPro" id="IPR007612">
    <property type="entry name" value="LOR"/>
</dbReference>
<dbReference type="PANTHER" id="PTHR31087:SF59">
    <property type="entry name" value="PROTEIN LURP-ONE-RELATED 4"/>
    <property type="match status" value="1"/>
</dbReference>
<name>A0A922DQ34_CARIL</name>
<protein>
    <recommendedName>
        <fullName evidence="3">Protein LURP-one-related 4</fullName>
    </recommendedName>
</protein>
<evidence type="ECO:0000313" key="2">
    <source>
        <dbReference type="Proteomes" id="UP000811246"/>
    </source>
</evidence>
<sequence>MAKVYPQVPRSFSPYFMTSKRETFTVWMKSLLYQTNGCTVYNTNGDIVYRVDNYDKKGSNEVHLMDLRGKVLSTIRRKKLLAFGGWDGYRCSGFNTTNEEQPWFQVKKCNRMLMGDLACQVSVGYDQKYRIVRLAAGKGAFRILNNEGDIVAEAKPKQSSSGVLLGENVLTLVVEPHIDHSLIMALVIVYGLLRRRM</sequence>
<evidence type="ECO:0000313" key="1">
    <source>
        <dbReference type="EMBL" id="KAG6688678.1"/>
    </source>
</evidence>
<gene>
    <name evidence="1" type="ORF">I3842_11G136300</name>
</gene>
<dbReference type="EMBL" id="CM031835">
    <property type="protein sequence ID" value="KAG6688678.1"/>
    <property type="molecule type" value="Genomic_DNA"/>
</dbReference>
<accession>A0A922DQ34</accession>